<protein>
    <submittedName>
        <fullName evidence="2">Uncharacterized protein</fullName>
    </submittedName>
</protein>
<reference evidence="2 3" key="1">
    <citation type="submission" date="2019-01" db="EMBL/GenBank/DDBJ databases">
        <authorList>
            <person name="Chen W.-M."/>
        </authorList>
    </citation>
    <scope>NUCLEOTIDE SEQUENCE [LARGE SCALE GENOMIC DNA]</scope>
    <source>
        <strain evidence="2 3">TER-1</strain>
    </source>
</reference>
<comment type="caution">
    <text evidence="2">The sequence shown here is derived from an EMBL/GenBank/DDBJ whole genome shotgun (WGS) entry which is preliminary data.</text>
</comment>
<dbReference type="AlphaFoldDB" id="A0A437PFN0"/>
<name>A0A437PFN0_9HYPH</name>
<feature type="region of interest" description="Disordered" evidence="1">
    <location>
        <begin position="29"/>
        <end position="53"/>
    </location>
</feature>
<feature type="region of interest" description="Disordered" evidence="1">
    <location>
        <begin position="70"/>
        <end position="107"/>
    </location>
</feature>
<organism evidence="2 3">
    <name type="scientific">Methylobacterium oryzihabitans</name>
    <dbReference type="NCBI Taxonomy" id="2499852"/>
    <lineage>
        <taxon>Bacteria</taxon>
        <taxon>Pseudomonadati</taxon>
        <taxon>Pseudomonadota</taxon>
        <taxon>Alphaproteobacteria</taxon>
        <taxon>Hyphomicrobiales</taxon>
        <taxon>Methylobacteriaceae</taxon>
        <taxon>Methylobacterium</taxon>
    </lineage>
</organism>
<sequence length="107" mass="11818">MEPVVILAAAAAVLFSCLAAGFAFMRGRRPPLRLPHEDTLEDRGDGLYRDDQPEEPALHRLPEMFDDLLPETLLPDPRTPARRGPDTIDHDPAEPGLGGRPGRTDDR</sequence>
<dbReference type="RefSeq" id="WP_127727298.1">
    <property type="nucleotide sequence ID" value="NZ_SACP01000002.1"/>
</dbReference>
<proteinExistence type="predicted"/>
<dbReference type="Proteomes" id="UP000286997">
    <property type="component" value="Unassembled WGS sequence"/>
</dbReference>
<dbReference type="EMBL" id="SACP01000002">
    <property type="protein sequence ID" value="RVU21079.1"/>
    <property type="molecule type" value="Genomic_DNA"/>
</dbReference>
<keyword evidence="3" id="KW-1185">Reference proteome</keyword>
<evidence type="ECO:0000313" key="3">
    <source>
        <dbReference type="Proteomes" id="UP000286997"/>
    </source>
</evidence>
<accession>A0A437PFN0</accession>
<dbReference type="OrthoDB" id="8004874at2"/>
<evidence type="ECO:0000256" key="1">
    <source>
        <dbReference type="SAM" id="MobiDB-lite"/>
    </source>
</evidence>
<gene>
    <name evidence="2" type="ORF">EOE48_02995</name>
</gene>
<feature type="compositionally biased region" description="Basic and acidic residues" evidence="1">
    <location>
        <begin position="83"/>
        <end position="93"/>
    </location>
</feature>
<feature type="compositionally biased region" description="Basic and acidic residues" evidence="1">
    <location>
        <begin position="34"/>
        <end position="53"/>
    </location>
</feature>
<evidence type="ECO:0000313" key="2">
    <source>
        <dbReference type="EMBL" id="RVU21079.1"/>
    </source>
</evidence>